<organism evidence="2 3">
    <name type="scientific">Candidatus Ventrousia excrementavium</name>
    <dbReference type="NCBI Taxonomy" id="2840961"/>
    <lineage>
        <taxon>Bacteria</taxon>
        <taxon>Bacillati</taxon>
        <taxon>Bacillota</taxon>
        <taxon>Clostridia</taxon>
        <taxon>Eubacteriales</taxon>
        <taxon>Clostridiaceae</taxon>
        <taxon>Clostridiaceae incertae sedis</taxon>
        <taxon>Candidatus Ventrousia</taxon>
    </lineage>
</organism>
<keyword evidence="1" id="KW-0812">Transmembrane</keyword>
<feature type="transmembrane region" description="Helical" evidence="1">
    <location>
        <begin position="12"/>
        <end position="28"/>
    </location>
</feature>
<evidence type="ECO:0000256" key="1">
    <source>
        <dbReference type="SAM" id="Phobius"/>
    </source>
</evidence>
<dbReference type="Proteomes" id="UP000824073">
    <property type="component" value="Unassembled WGS sequence"/>
</dbReference>
<reference evidence="2" key="2">
    <citation type="journal article" date="2021" name="PeerJ">
        <title>Extensive microbial diversity within the chicken gut microbiome revealed by metagenomics and culture.</title>
        <authorList>
            <person name="Gilroy R."/>
            <person name="Ravi A."/>
            <person name="Getino M."/>
            <person name="Pursley I."/>
            <person name="Horton D.L."/>
            <person name="Alikhan N.F."/>
            <person name="Baker D."/>
            <person name="Gharbi K."/>
            <person name="Hall N."/>
            <person name="Watson M."/>
            <person name="Adriaenssens E.M."/>
            <person name="Foster-Nyarko E."/>
            <person name="Jarju S."/>
            <person name="Secka A."/>
            <person name="Antonio M."/>
            <person name="Oren A."/>
            <person name="Chaudhuri R.R."/>
            <person name="La Ragione R."/>
            <person name="Hildebrand F."/>
            <person name="Pallen M.J."/>
        </authorList>
    </citation>
    <scope>NUCLEOTIDE SEQUENCE</scope>
    <source>
        <strain evidence="2">CHK191-8634</strain>
    </source>
</reference>
<evidence type="ECO:0000313" key="2">
    <source>
        <dbReference type="EMBL" id="HIU43359.1"/>
    </source>
</evidence>
<keyword evidence="1" id="KW-1133">Transmembrane helix</keyword>
<feature type="transmembrane region" description="Helical" evidence="1">
    <location>
        <begin position="137"/>
        <end position="159"/>
    </location>
</feature>
<dbReference type="EMBL" id="DVMR01000033">
    <property type="protein sequence ID" value="HIU43359.1"/>
    <property type="molecule type" value="Genomic_DNA"/>
</dbReference>
<sequence>MNEHKNDIVKYCAYSLLLLALYVLQTARGTSLSLWGLQLDVIPFFVVTLALFEGPYGAGSLGFAAGLLCAVGSPVLDGLLALYYGVLGVLCGMFALRYMRRVLPSALLLGLLATVFKGVIGYLFYYALFFNAPAGRAALLLLGDCAVSLLPAALVFFIVRAIYLRFAEKDEA</sequence>
<feature type="transmembrane region" description="Helical" evidence="1">
    <location>
        <begin position="82"/>
        <end position="99"/>
    </location>
</feature>
<dbReference type="AlphaFoldDB" id="A0A9D1LKQ1"/>
<accession>A0A9D1LKQ1</accession>
<feature type="transmembrane region" description="Helical" evidence="1">
    <location>
        <begin position="106"/>
        <end position="125"/>
    </location>
</feature>
<protein>
    <recommendedName>
        <fullName evidence="4">Rod shape-determining protein MreD</fullName>
    </recommendedName>
</protein>
<comment type="caution">
    <text evidence="2">The sequence shown here is derived from an EMBL/GenBank/DDBJ whole genome shotgun (WGS) entry which is preliminary data.</text>
</comment>
<name>A0A9D1LKQ1_9CLOT</name>
<keyword evidence="1" id="KW-0472">Membrane</keyword>
<gene>
    <name evidence="2" type="ORF">IAB67_03575</name>
</gene>
<reference evidence="2" key="1">
    <citation type="submission" date="2020-10" db="EMBL/GenBank/DDBJ databases">
        <authorList>
            <person name="Gilroy R."/>
        </authorList>
    </citation>
    <scope>NUCLEOTIDE SEQUENCE</scope>
    <source>
        <strain evidence="2">CHK191-8634</strain>
    </source>
</reference>
<evidence type="ECO:0000313" key="3">
    <source>
        <dbReference type="Proteomes" id="UP000824073"/>
    </source>
</evidence>
<evidence type="ECO:0008006" key="4">
    <source>
        <dbReference type="Google" id="ProtNLM"/>
    </source>
</evidence>
<proteinExistence type="predicted"/>